<comment type="caution">
    <text evidence="1">The sequence shown here is derived from an EMBL/GenBank/DDBJ whole genome shotgun (WGS) entry which is preliminary data.</text>
</comment>
<gene>
    <name evidence="1" type="ORF">QYM36_012106</name>
</gene>
<proteinExistence type="predicted"/>
<evidence type="ECO:0000313" key="2">
    <source>
        <dbReference type="Proteomes" id="UP001187531"/>
    </source>
</evidence>
<name>A0AA88HI99_ARTSF</name>
<dbReference type="SUPFAM" id="SSF57667">
    <property type="entry name" value="beta-beta-alpha zinc fingers"/>
    <property type="match status" value="1"/>
</dbReference>
<protein>
    <recommendedName>
        <fullName evidence="3">C2H2-type domain-containing protein</fullName>
    </recommendedName>
</protein>
<dbReference type="Proteomes" id="UP001187531">
    <property type="component" value="Unassembled WGS sequence"/>
</dbReference>
<dbReference type="EMBL" id="JAVRJZ010000016">
    <property type="protein sequence ID" value="KAK2710809.1"/>
    <property type="molecule type" value="Genomic_DNA"/>
</dbReference>
<sequence>MNIHLGDKPYVCLLCSKPHTSIAALCGHTRARHDMTVTEMRERVKNGEIIPDSGQRAKITFTLQSDLEHTDSEED</sequence>
<accession>A0AA88HI99</accession>
<dbReference type="InterPro" id="IPR036236">
    <property type="entry name" value="Znf_C2H2_sf"/>
</dbReference>
<evidence type="ECO:0000313" key="1">
    <source>
        <dbReference type="EMBL" id="KAK2710809.1"/>
    </source>
</evidence>
<dbReference type="AlphaFoldDB" id="A0AA88HI99"/>
<dbReference type="Gene3D" id="3.30.160.60">
    <property type="entry name" value="Classic Zinc Finger"/>
    <property type="match status" value="1"/>
</dbReference>
<keyword evidence="2" id="KW-1185">Reference proteome</keyword>
<evidence type="ECO:0008006" key="3">
    <source>
        <dbReference type="Google" id="ProtNLM"/>
    </source>
</evidence>
<organism evidence="1 2">
    <name type="scientific">Artemia franciscana</name>
    <name type="common">Brine shrimp</name>
    <name type="synonym">Artemia sanfranciscana</name>
    <dbReference type="NCBI Taxonomy" id="6661"/>
    <lineage>
        <taxon>Eukaryota</taxon>
        <taxon>Metazoa</taxon>
        <taxon>Ecdysozoa</taxon>
        <taxon>Arthropoda</taxon>
        <taxon>Crustacea</taxon>
        <taxon>Branchiopoda</taxon>
        <taxon>Anostraca</taxon>
        <taxon>Artemiidae</taxon>
        <taxon>Artemia</taxon>
    </lineage>
</organism>
<reference evidence="1" key="1">
    <citation type="submission" date="2023-07" db="EMBL/GenBank/DDBJ databases">
        <title>Chromosome-level genome assembly of Artemia franciscana.</title>
        <authorList>
            <person name="Jo E."/>
        </authorList>
    </citation>
    <scope>NUCLEOTIDE SEQUENCE</scope>
    <source>
        <tissue evidence="1">Whole body</tissue>
    </source>
</reference>